<accession>A0A8G2HZT5</accession>
<evidence type="ECO:0000313" key="2">
    <source>
        <dbReference type="Proteomes" id="UP000254224"/>
    </source>
</evidence>
<organism evidence="1 2">
    <name type="scientific">Staphylococcus aureus</name>
    <dbReference type="NCBI Taxonomy" id="1280"/>
    <lineage>
        <taxon>Bacteria</taxon>
        <taxon>Bacillati</taxon>
        <taxon>Bacillota</taxon>
        <taxon>Bacilli</taxon>
        <taxon>Bacillales</taxon>
        <taxon>Staphylococcaceae</taxon>
        <taxon>Staphylococcus</taxon>
    </lineage>
</organism>
<sequence>MAIKKKDKIIGVKELEIPHEMKLVPNWVLWRAEWNEKQQNFGKVPYSINGYRASTTNKKHGVTLKV</sequence>
<name>A0A8G2HZT5_STAAU</name>
<gene>
    <name evidence="1" type="ORF">NCTC7972_01547</name>
</gene>
<protein>
    <submittedName>
        <fullName evidence="1">DNA primase</fullName>
    </submittedName>
</protein>
<comment type="caution">
    <text evidence="1">The sequence shown here is derived from an EMBL/GenBank/DDBJ whole genome shotgun (WGS) entry which is preliminary data.</text>
</comment>
<evidence type="ECO:0000313" key="1">
    <source>
        <dbReference type="EMBL" id="SUK18006.1"/>
    </source>
</evidence>
<proteinExistence type="predicted"/>
<dbReference type="AlphaFoldDB" id="A0A8G2HZT5"/>
<dbReference type="Proteomes" id="UP000254224">
    <property type="component" value="Unassembled WGS sequence"/>
</dbReference>
<dbReference type="EMBL" id="UHAI01000002">
    <property type="protein sequence ID" value="SUK18006.1"/>
    <property type="molecule type" value="Genomic_DNA"/>
</dbReference>
<reference evidence="1 2" key="1">
    <citation type="submission" date="2018-06" db="EMBL/GenBank/DDBJ databases">
        <authorList>
            <consortium name="Pathogen Informatics"/>
            <person name="Doyle S."/>
        </authorList>
    </citation>
    <scope>NUCLEOTIDE SEQUENCE [LARGE SCALE GENOMIC DNA]</scope>
    <source>
        <strain evidence="1 2">NCTC7972</strain>
    </source>
</reference>